<dbReference type="Pfam" id="PF00881">
    <property type="entry name" value="Nitroreductase"/>
    <property type="match status" value="1"/>
</dbReference>
<dbReference type="PANTHER" id="PTHR43425:SF2">
    <property type="entry name" value="OXYGEN-INSENSITIVE NADPH NITROREDUCTASE"/>
    <property type="match status" value="1"/>
</dbReference>
<organism evidence="6 7">
    <name type="scientific">Sedimentibacter acidaminivorans</name>
    <dbReference type="NCBI Taxonomy" id="913099"/>
    <lineage>
        <taxon>Bacteria</taxon>
        <taxon>Bacillati</taxon>
        <taxon>Bacillota</taxon>
        <taxon>Tissierellia</taxon>
        <taxon>Sedimentibacter</taxon>
    </lineage>
</organism>
<reference evidence="6 7" key="1">
    <citation type="submission" date="2021-03" db="EMBL/GenBank/DDBJ databases">
        <title>Genomic Encyclopedia of Type Strains, Phase IV (KMG-IV): sequencing the most valuable type-strain genomes for metagenomic binning, comparative biology and taxonomic classification.</title>
        <authorList>
            <person name="Goeker M."/>
        </authorList>
    </citation>
    <scope>NUCLEOTIDE SEQUENCE [LARGE SCALE GENOMIC DNA]</scope>
    <source>
        <strain evidence="6 7">DSM 24004</strain>
    </source>
</reference>
<evidence type="ECO:0000313" key="6">
    <source>
        <dbReference type="EMBL" id="MBP1925347.1"/>
    </source>
</evidence>
<dbReference type="Gene3D" id="3.40.109.10">
    <property type="entry name" value="NADH Oxidase"/>
    <property type="match status" value="1"/>
</dbReference>
<evidence type="ECO:0000256" key="3">
    <source>
        <dbReference type="ARBA" id="ARBA00022643"/>
    </source>
</evidence>
<evidence type="ECO:0000256" key="2">
    <source>
        <dbReference type="ARBA" id="ARBA00022630"/>
    </source>
</evidence>
<feature type="domain" description="Nitroreductase" evidence="5">
    <location>
        <begin position="8"/>
        <end position="165"/>
    </location>
</feature>
<keyword evidence="7" id="KW-1185">Reference proteome</keyword>
<dbReference type="PANTHER" id="PTHR43425">
    <property type="entry name" value="OXYGEN-INSENSITIVE NADPH NITROREDUCTASE"/>
    <property type="match status" value="1"/>
</dbReference>
<accession>A0ABS4GCT5</accession>
<gene>
    <name evidence="6" type="ORF">J2Z76_001206</name>
</gene>
<name>A0ABS4GCT5_9FIRM</name>
<evidence type="ECO:0000313" key="7">
    <source>
        <dbReference type="Proteomes" id="UP001519342"/>
    </source>
</evidence>
<dbReference type="InterPro" id="IPR029479">
    <property type="entry name" value="Nitroreductase"/>
</dbReference>
<evidence type="ECO:0000256" key="1">
    <source>
        <dbReference type="ARBA" id="ARBA00008366"/>
    </source>
</evidence>
<keyword evidence="4" id="KW-0560">Oxidoreductase</keyword>
<comment type="similarity">
    <text evidence="1">Belongs to the flavin oxidoreductase frp family.</text>
</comment>
<protein>
    <submittedName>
        <fullName evidence="6">Nitroreductase</fullName>
    </submittedName>
</protein>
<comment type="caution">
    <text evidence="6">The sequence shown here is derived from an EMBL/GenBank/DDBJ whole genome shotgun (WGS) entry which is preliminary data.</text>
</comment>
<dbReference type="InterPro" id="IPR000415">
    <property type="entry name" value="Nitroreductase-like"/>
</dbReference>
<dbReference type="Proteomes" id="UP001519342">
    <property type="component" value="Unassembled WGS sequence"/>
</dbReference>
<evidence type="ECO:0000256" key="4">
    <source>
        <dbReference type="ARBA" id="ARBA00023002"/>
    </source>
</evidence>
<keyword evidence="2" id="KW-0285">Flavoprotein</keyword>
<dbReference type="SUPFAM" id="SSF55469">
    <property type="entry name" value="FMN-dependent nitroreductase-like"/>
    <property type="match status" value="1"/>
</dbReference>
<dbReference type="InterPro" id="IPR016446">
    <property type="entry name" value="Flavin_OxRdtase_Frp"/>
</dbReference>
<sequence>MNEVIKLIKSHTSIRKFNETKITEEQIDSIIESAMRGATAGNMMYYSIIKIQSKELLSKLAKSCDNQPFIKDSSLALLFVVDNYKWHKYFEQRHISETFSNYKGPVINDFMLGIQDAMIAAQNSVIAAESLGIGTCYIGDIMENYEFHKELFNLPKYTMPATLVVMGNYDTRPQIRDRFHKQFVVFDDIYPEINTDFINKMFTSSEKGNPDFAEKFYVRKKDSLFFKEMLRSIKLYLNDWTKK</sequence>
<proteinExistence type="inferred from homology"/>
<evidence type="ECO:0000259" key="5">
    <source>
        <dbReference type="Pfam" id="PF00881"/>
    </source>
</evidence>
<dbReference type="EMBL" id="JAGGKS010000003">
    <property type="protein sequence ID" value="MBP1925347.1"/>
    <property type="molecule type" value="Genomic_DNA"/>
</dbReference>
<dbReference type="RefSeq" id="WP_209511097.1">
    <property type="nucleotide sequence ID" value="NZ_JAGGKS010000003.1"/>
</dbReference>
<keyword evidence="3" id="KW-0288">FMN</keyword>